<accession>A0A5E4PTD8</accession>
<evidence type="ECO:0000313" key="3">
    <source>
        <dbReference type="EMBL" id="VVC88201.1"/>
    </source>
</evidence>
<feature type="region of interest" description="Disordered" evidence="1">
    <location>
        <begin position="209"/>
        <end position="259"/>
    </location>
</feature>
<dbReference type="InterPro" id="IPR001357">
    <property type="entry name" value="BRCT_dom"/>
</dbReference>
<dbReference type="Proteomes" id="UP000324832">
    <property type="component" value="Unassembled WGS sequence"/>
</dbReference>
<dbReference type="EMBL" id="FZQP02000260">
    <property type="protein sequence ID" value="VVC88201.1"/>
    <property type="molecule type" value="Genomic_DNA"/>
</dbReference>
<keyword evidence="4" id="KW-1185">Reference proteome</keyword>
<evidence type="ECO:0000256" key="1">
    <source>
        <dbReference type="SAM" id="MobiDB-lite"/>
    </source>
</evidence>
<evidence type="ECO:0000313" key="4">
    <source>
        <dbReference type="Proteomes" id="UP000324832"/>
    </source>
</evidence>
<name>A0A5E4PTD8_9NEOP</name>
<dbReference type="SUPFAM" id="SSF52113">
    <property type="entry name" value="BRCT domain"/>
    <property type="match status" value="1"/>
</dbReference>
<gene>
    <name evidence="3" type="ORF">LSINAPIS_LOCUS1628</name>
</gene>
<sequence length="325" mass="36395">MDKENRSAAGLRRSAIAERLRLREEWSALKGVEEKKAVEARVLTKRQQNVFKPKTVNKNRDMKRYNLRKDLPNSTSDVLRGVVALVDVGAESRALALRAALTALGASVVPIWSPLVTHVIWTQGGCRETRAKGRALACQLVSPLWVEACASAARRLPERLFPAPTRPSDLPSPATLRHLLRKAEQENISLENLLSESDEALPRLRISSENERDTSADQSHDKSHTSNDSPDRSRPDLITQGQPHLLTGATSPHKKSKRKLFTQKETDLITDEDDVRRNRSVLKAWCRVESVADWCAPSDSHASWSRRRVRETSDGSPRPATVYRG</sequence>
<dbReference type="AlphaFoldDB" id="A0A5E4PTD8"/>
<feature type="domain" description="BRCT" evidence="2">
    <location>
        <begin position="74"/>
        <end position="163"/>
    </location>
</feature>
<dbReference type="InterPro" id="IPR036420">
    <property type="entry name" value="BRCT_dom_sf"/>
</dbReference>
<evidence type="ECO:0000259" key="2">
    <source>
        <dbReference type="PROSITE" id="PS50172"/>
    </source>
</evidence>
<protein>
    <recommendedName>
        <fullName evidence="2">BRCT domain-containing protein</fullName>
    </recommendedName>
</protein>
<feature type="compositionally biased region" description="Basic and acidic residues" evidence="1">
    <location>
        <begin position="209"/>
        <end position="235"/>
    </location>
</feature>
<feature type="region of interest" description="Disordered" evidence="1">
    <location>
        <begin position="297"/>
        <end position="325"/>
    </location>
</feature>
<reference evidence="3 4" key="1">
    <citation type="submission" date="2017-07" db="EMBL/GenBank/DDBJ databases">
        <authorList>
            <person name="Talla V."/>
            <person name="Backstrom N."/>
        </authorList>
    </citation>
    <scope>NUCLEOTIDE SEQUENCE [LARGE SCALE GENOMIC DNA]</scope>
</reference>
<proteinExistence type="predicted"/>
<dbReference type="Gene3D" id="3.40.50.10190">
    <property type="entry name" value="BRCT domain"/>
    <property type="match status" value="1"/>
</dbReference>
<organism evidence="3 4">
    <name type="scientific">Leptidea sinapis</name>
    <dbReference type="NCBI Taxonomy" id="189913"/>
    <lineage>
        <taxon>Eukaryota</taxon>
        <taxon>Metazoa</taxon>
        <taxon>Ecdysozoa</taxon>
        <taxon>Arthropoda</taxon>
        <taxon>Hexapoda</taxon>
        <taxon>Insecta</taxon>
        <taxon>Pterygota</taxon>
        <taxon>Neoptera</taxon>
        <taxon>Endopterygota</taxon>
        <taxon>Lepidoptera</taxon>
        <taxon>Glossata</taxon>
        <taxon>Ditrysia</taxon>
        <taxon>Papilionoidea</taxon>
        <taxon>Pieridae</taxon>
        <taxon>Dismorphiinae</taxon>
        <taxon>Leptidea</taxon>
    </lineage>
</organism>
<dbReference type="PROSITE" id="PS50172">
    <property type="entry name" value="BRCT"/>
    <property type="match status" value="1"/>
</dbReference>